<keyword evidence="1 3" id="KW-0963">Cytoplasm</keyword>
<evidence type="ECO:0000256" key="2">
    <source>
        <dbReference type="ARBA" id="ARBA00022517"/>
    </source>
</evidence>
<dbReference type="GO" id="GO:0000028">
    <property type="term" value="P:ribosomal small subunit assembly"/>
    <property type="evidence" value="ECO:0007669"/>
    <property type="project" value="TreeGrafter"/>
</dbReference>
<feature type="domain" description="Ribosome maturation factor RimP C-terminal" evidence="5">
    <location>
        <begin position="86"/>
        <end position="147"/>
    </location>
</feature>
<dbReference type="FunFam" id="3.30.300.70:FF:000001">
    <property type="entry name" value="Ribosome maturation factor RimP"/>
    <property type="match status" value="1"/>
</dbReference>
<dbReference type="InterPro" id="IPR028998">
    <property type="entry name" value="RimP_C"/>
</dbReference>
<dbReference type="STRING" id="82374.NZ47_06690"/>
<dbReference type="SUPFAM" id="SSF74942">
    <property type="entry name" value="YhbC-like, C-terminal domain"/>
    <property type="match status" value="1"/>
</dbReference>
<dbReference type="InterPro" id="IPR036847">
    <property type="entry name" value="RimP_C_sf"/>
</dbReference>
<proteinExistence type="inferred from homology"/>
<protein>
    <recommendedName>
        <fullName evidence="3">Ribosome maturation factor RimP</fullName>
    </recommendedName>
</protein>
<dbReference type="Gene3D" id="3.30.300.70">
    <property type="entry name" value="RimP-like superfamily, N-terminal"/>
    <property type="match status" value="1"/>
</dbReference>
<keyword evidence="2 3" id="KW-0690">Ribosome biogenesis</keyword>
<comment type="caution">
    <text evidence="6">The sequence shown here is derived from an EMBL/GenBank/DDBJ whole genome shotgun (WGS) entry which is preliminary data.</text>
</comment>
<dbReference type="Pfam" id="PF17384">
    <property type="entry name" value="DUF150_C"/>
    <property type="match status" value="1"/>
</dbReference>
<dbReference type="InterPro" id="IPR028989">
    <property type="entry name" value="RimP_N"/>
</dbReference>
<name>A0A0B2JUU3_9FIRM</name>
<evidence type="ECO:0000256" key="1">
    <source>
        <dbReference type="ARBA" id="ARBA00022490"/>
    </source>
</evidence>
<feature type="domain" description="Ribosome maturation factor RimP N-terminal" evidence="4">
    <location>
        <begin position="12"/>
        <end position="83"/>
    </location>
</feature>
<dbReference type="eggNOG" id="COG0779">
    <property type="taxonomic scope" value="Bacteria"/>
</dbReference>
<dbReference type="RefSeq" id="WP_039208121.1">
    <property type="nucleotide sequence ID" value="NZ_JSCE01000135.1"/>
</dbReference>
<comment type="similarity">
    <text evidence="3">Belongs to the RimP family.</text>
</comment>
<dbReference type="GO" id="GO:0006412">
    <property type="term" value="P:translation"/>
    <property type="evidence" value="ECO:0007669"/>
    <property type="project" value="TreeGrafter"/>
</dbReference>
<dbReference type="Gene3D" id="2.30.30.180">
    <property type="entry name" value="Ribosome maturation factor RimP, C-terminal domain"/>
    <property type="match status" value="1"/>
</dbReference>
<dbReference type="PANTHER" id="PTHR33867">
    <property type="entry name" value="RIBOSOME MATURATION FACTOR RIMP"/>
    <property type="match status" value="1"/>
</dbReference>
<gene>
    <name evidence="3" type="primary">rimP</name>
    <name evidence="6" type="ORF">NZ47_06690</name>
</gene>
<evidence type="ECO:0000313" key="7">
    <source>
        <dbReference type="Proteomes" id="UP000030993"/>
    </source>
</evidence>
<evidence type="ECO:0000259" key="4">
    <source>
        <dbReference type="Pfam" id="PF02576"/>
    </source>
</evidence>
<dbReference type="HAMAP" id="MF_01077">
    <property type="entry name" value="RimP"/>
    <property type="match status" value="1"/>
</dbReference>
<evidence type="ECO:0000313" key="6">
    <source>
        <dbReference type="EMBL" id="KHM52110.1"/>
    </source>
</evidence>
<dbReference type="GO" id="GO:0005829">
    <property type="term" value="C:cytosol"/>
    <property type="evidence" value="ECO:0007669"/>
    <property type="project" value="TreeGrafter"/>
</dbReference>
<reference evidence="6 7" key="1">
    <citation type="journal article" date="2013" name="PLoS ONE">
        <title>Identification and characterization of three novel lipases belonging to families II and V from Anaerovibrio lipolyticus 5ST.</title>
        <authorList>
            <person name="Prive F."/>
            <person name="Kaderbhai N.N."/>
            <person name="Girdwood S."/>
            <person name="Worgan H.J."/>
            <person name="Pinloche E."/>
            <person name="Scollan N.D."/>
            <person name="Huws S.A."/>
            <person name="Newbold C.J."/>
        </authorList>
    </citation>
    <scope>NUCLEOTIDE SEQUENCE [LARGE SCALE GENOMIC DNA]</scope>
    <source>
        <strain evidence="6 7">5S</strain>
    </source>
</reference>
<dbReference type="InterPro" id="IPR003728">
    <property type="entry name" value="Ribosome_maturation_RimP"/>
</dbReference>
<dbReference type="Pfam" id="PF02576">
    <property type="entry name" value="RimP_N"/>
    <property type="match status" value="1"/>
</dbReference>
<comment type="function">
    <text evidence="3">Required for maturation of 30S ribosomal subunits.</text>
</comment>
<keyword evidence="7" id="KW-1185">Reference proteome</keyword>
<organism evidence="6 7">
    <name type="scientific">Anaerovibrio lipolyticus</name>
    <dbReference type="NCBI Taxonomy" id="82374"/>
    <lineage>
        <taxon>Bacteria</taxon>
        <taxon>Bacillati</taxon>
        <taxon>Bacillota</taxon>
        <taxon>Negativicutes</taxon>
        <taxon>Selenomonadales</taxon>
        <taxon>Selenomonadaceae</taxon>
        <taxon>Anaerovibrio</taxon>
    </lineage>
</organism>
<comment type="subcellular location">
    <subcellularLocation>
        <location evidence="3">Cytoplasm</location>
    </subcellularLocation>
</comment>
<dbReference type="SUPFAM" id="SSF75420">
    <property type="entry name" value="YhbC-like, N-terminal domain"/>
    <property type="match status" value="1"/>
</dbReference>
<evidence type="ECO:0000259" key="5">
    <source>
        <dbReference type="Pfam" id="PF17384"/>
    </source>
</evidence>
<dbReference type="InterPro" id="IPR035956">
    <property type="entry name" value="RimP_N_sf"/>
</dbReference>
<evidence type="ECO:0000256" key="3">
    <source>
        <dbReference type="HAMAP-Rule" id="MF_01077"/>
    </source>
</evidence>
<sequence length="147" mass="16665">MSKLIEDTVEKIVEELLEGTNIELVAVEYVREKDWYLRVFIDKEGGIELDDCQELSGRLGDILDEKDVIKGAYMLEVSSPGLDRELKKEKDFRREQGKKVNVSLYAAVDGSKVLVGVLNGYDGDNMTIDEQVIPMDNVAQVRLHIDF</sequence>
<dbReference type="Proteomes" id="UP000030993">
    <property type="component" value="Unassembled WGS sequence"/>
</dbReference>
<dbReference type="PANTHER" id="PTHR33867:SF1">
    <property type="entry name" value="RIBOSOME MATURATION FACTOR RIMP"/>
    <property type="match status" value="1"/>
</dbReference>
<dbReference type="CDD" id="cd01734">
    <property type="entry name" value="YlxS_C"/>
    <property type="match status" value="1"/>
</dbReference>
<accession>A0A0B2JUU3</accession>
<dbReference type="AlphaFoldDB" id="A0A0B2JUU3"/>
<dbReference type="EMBL" id="JSCE01000135">
    <property type="protein sequence ID" value="KHM52110.1"/>
    <property type="molecule type" value="Genomic_DNA"/>
</dbReference>